<gene>
    <name evidence="2" type="ORF">BSTOLATCC_MIC29611</name>
</gene>
<feature type="transmembrane region" description="Helical" evidence="1">
    <location>
        <begin position="12"/>
        <end position="32"/>
    </location>
</feature>
<name>A0AAU9J0T8_9CILI</name>
<dbReference type="AlphaFoldDB" id="A0AAU9J0T8"/>
<reference evidence="2" key="1">
    <citation type="submission" date="2021-09" db="EMBL/GenBank/DDBJ databases">
        <authorList>
            <consortium name="AG Swart"/>
            <person name="Singh M."/>
            <person name="Singh A."/>
            <person name="Seah K."/>
            <person name="Emmerich C."/>
        </authorList>
    </citation>
    <scope>NUCLEOTIDE SEQUENCE</scope>
    <source>
        <strain evidence="2">ATCC30299</strain>
    </source>
</reference>
<proteinExistence type="predicted"/>
<accession>A0AAU9J0T8</accession>
<keyword evidence="1" id="KW-0472">Membrane</keyword>
<evidence type="ECO:0000256" key="1">
    <source>
        <dbReference type="SAM" id="Phobius"/>
    </source>
</evidence>
<dbReference type="Gene3D" id="1.20.1740.10">
    <property type="entry name" value="Amino acid/polyamine transporter I"/>
    <property type="match status" value="1"/>
</dbReference>
<dbReference type="EMBL" id="CAJZBQ010000029">
    <property type="protein sequence ID" value="CAG9321697.1"/>
    <property type="molecule type" value="Genomic_DNA"/>
</dbReference>
<sequence length="488" mass="56286">MVKERSLDRTEPLNGYGIYIALIYSINAVFNPNLLNIPWAFQKMGYIVSIVCLGLNGLLSYYLSRLVIEILARVDLIDRLKSEGYTVDKPNICENLFGKREPNHLDSLMQTPMITGLRYDLNQCASVLLGKPIGTLYLLCMIAYFQAELIWYAEVFVDTITRYVPLLQSACSISNLNSYWNLCRVDYWIYLGMFSQAMFFLSMISFKWQKWWQVVLQFLKLALIVLVAITCLELIGDEKNIDNDHYKFEMPTLAHWEDLYKGFQIFFYVFLYQLQLPSIVEHVGNKKRLWTIPFLILCASVGFYLALGLIAPLAIPDVDKLFTQDYRNYSAGMEQAGKPWWTDLIAYAVALSPCMIIASNFPISAISLSNAITSLFYGPGNEETHDKQDYLSLRWLTVTFSIGLTFFFYDLAFILDYVRLVGFFLIPIFIPIMHIAARQIIGTQSPYDAIWAPKWLSLLISVFHGFLVAYILIFRIFEDSHYDLNSDN</sequence>
<evidence type="ECO:0000313" key="2">
    <source>
        <dbReference type="EMBL" id="CAG9321697.1"/>
    </source>
</evidence>
<feature type="transmembrane region" description="Helical" evidence="1">
    <location>
        <begin position="44"/>
        <end position="63"/>
    </location>
</feature>
<keyword evidence="3" id="KW-1185">Reference proteome</keyword>
<feature type="transmembrane region" description="Helical" evidence="1">
    <location>
        <begin position="393"/>
        <end position="414"/>
    </location>
</feature>
<feature type="transmembrane region" description="Helical" evidence="1">
    <location>
        <begin position="458"/>
        <end position="477"/>
    </location>
</feature>
<keyword evidence="1" id="KW-0812">Transmembrane</keyword>
<evidence type="ECO:0008006" key="4">
    <source>
        <dbReference type="Google" id="ProtNLM"/>
    </source>
</evidence>
<dbReference type="PANTHER" id="PTHR16189">
    <property type="entry name" value="TRANSMEMBRANE PROTEIN 104-RELATED"/>
    <property type="match status" value="1"/>
</dbReference>
<organism evidence="2 3">
    <name type="scientific">Blepharisma stoltei</name>
    <dbReference type="NCBI Taxonomy" id="1481888"/>
    <lineage>
        <taxon>Eukaryota</taxon>
        <taxon>Sar</taxon>
        <taxon>Alveolata</taxon>
        <taxon>Ciliophora</taxon>
        <taxon>Postciliodesmatophora</taxon>
        <taxon>Heterotrichea</taxon>
        <taxon>Heterotrichida</taxon>
        <taxon>Blepharismidae</taxon>
        <taxon>Blepharisma</taxon>
    </lineage>
</organism>
<feature type="transmembrane region" description="Helical" evidence="1">
    <location>
        <begin position="420"/>
        <end position="437"/>
    </location>
</feature>
<evidence type="ECO:0000313" key="3">
    <source>
        <dbReference type="Proteomes" id="UP001162131"/>
    </source>
</evidence>
<keyword evidence="1" id="KW-1133">Transmembrane helix</keyword>
<feature type="transmembrane region" description="Helical" evidence="1">
    <location>
        <begin position="218"/>
        <end position="236"/>
    </location>
</feature>
<protein>
    <recommendedName>
        <fullName evidence="4">Amino acid transporter transmembrane domain-containing protein</fullName>
    </recommendedName>
</protein>
<feature type="transmembrane region" description="Helical" evidence="1">
    <location>
        <begin position="292"/>
        <end position="315"/>
    </location>
</feature>
<comment type="caution">
    <text evidence="2">The sequence shown here is derived from an EMBL/GenBank/DDBJ whole genome shotgun (WGS) entry which is preliminary data.</text>
</comment>
<feature type="transmembrane region" description="Helical" evidence="1">
    <location>
        <begin position="344"/>
        <end position="372"/>
    </location>
</feature>
<feature type="transmembrane region" description="Helical" evidence="1">
    <location>
        <begin position="187"/>
        <end position="206"/>
    </location>
</feature>
<dbReference type="Proteomes" id="UP001162131">
    <property type="component" value="Unassembled WGS sequence"/>
</dbReference>